<dbReference type="Gene3D" id="3.30.750.80">
    <property type="entry name" value="RNA methyltransferase domain (HRMD) like"/>
    <property type="match status" value="1"/>
</dbReference>
<comment type="catalytic activity">
    <reaction evidence="6">
        <text>guanosine(2069) in 23S rRNA + S-adenosyl-L-methionine = N(2)-methylguanosine(2069) in 23S rRNA + S-adenosyl-L-homocysteine + H(+)</text>
        <dbReference type="Rhea" id="RHEA:43772"/>
        <dbReference type="Rhea" id="RHEA-COMP:10688"/>
        <dbReference type="Rhea" id="RHEA-COMP:10689"/>
        <dbReference type="ChEBI" id="CHEBI:15378"/>
        <dbReference type="ChEBI" id="CHEBI:57856"/>
        <dbReference type="ChEBI" id="CHEBI:59789"/>
        <dbReference type="ChEBI" id="CHEBI:74269"/>
        <dbReference type="ChEBI" id="CHEBI:74481"/>
        <dbReference type="EC" id="2.1.1.264"/>
    </reaction>
</comment>
<keyword evidence="10" id="KW-1185">Reference proteome</keyword>
<dbReference type="InterPro" id="IPR054170">
    <property type="entry name" value="RlmL_1st"/>
</dbReference>
<dbReference type="Pfam" id="PF10672">
    <property type="entry name" value="Methyltrans_SAM"/>
    <property type="match status" value="1"/>
</dbReference>
<evidence type="ECO:0000256" key="4">
    <source>
        <dbReference type="ARBA" id="ARBA00022679"/>
    </source>
</evidence>
<dbReference type="PANTHER" id="PTHR47313">
    <property type="entry name" value="RIBOSOMAL RNA LARGE SUBUNIT METHYLTRANSFERASE K/L"/>
    <property type="match status" value="1"/>
</dbReference>
<evidence type="ECO:0000256" key="2">
    <source>
        <dbReference type="ARBA" id="ARBA00022552"/>
    </source>
</evidence>
<keyword evidence="1 6" id="KW-0963">Cytoplasm</keyword>
<gene>
    <name evidence="6 9" type="primary">rlmL</name>
    <name evidence="9" type="ORF">SIN8267_02877</name>
</gene>
<dbReference type="Pfam" id="PF01170">
    <property type="entry name" value="UPF0020"/>
    <property type="match status" value="1"/>
</dbReference>
<dbReference type="NCBIfam" id="NF008748">
    <property type="entry name" value="PRK11783.1"/>
    <property type="match status" value="1"/>
</dbReference>
<keyword evidence="2 6" id="KW-0698">rRNA processing</keyword>
<dbReference type="InterPro" id="IPR000241">
    <property type="entry name" value="RlmKL-like_Mtase"/>
</dbReference>
<dbReference type="SMART" id="SM00981">
    <property type="entry name" value="THUMP"/>
    <property type="match status" value="1"/>
</dbReference>
<protein>
    <recommendedName>
        <fullName evidence="6">Ribosomal RNA large subunit methyltransferase K/L</fullName>
    </recommendedName>
    <domain>
        <recommendedName>
            <fullName evidence="6">23S rRNA m2G2445 methyltransferase</fullName>
            <ecNumber evidence="6">2.1.1.173</ecNumber>
        </recommendedName>
        <alternativeName>
            <fullName evidence="6">rRNA (guanine-N(2)-)-methyltransferase RlmL</fullName>
        </alternativeName>
    </domain>
    <domain>
        <recommendedName>
            <fullName evidence="6">23S rRNA m7G2069 methyltransferase</fullName>
            <ecNumber evidence="6">2.1.1.264</ecNumber>
        </recommendedName>
        <alternativeName>
            <fullName evidence="6">rRNA (guanine-N(7)-)-methyltransferase RlmK</fullName>
        </alternativeName>
    </domain>
</protein>
<dbReference type="EMBL" id="CAKLPX010000003">
    <property type="protein sequence ID" value="CAH0992741.1"/>
    <property type="molecule type" value="Genomic_DNA"/>
</dbReference>
<dbReference type="InterPro" id="IPR019614">
    <property type="entry name" value="SAM-dep_methyl-trfase"/>
</dbReference>
<dbReference type="EC" id="2.1.1.264" evidence="6"/>
<dbReference type="SUPFAM" id="SSF53335">
    <property type="entry name" value="S-adenosyl-L-methionine-dependent methyltransferases"/>
    <property type="match status" value="2"/>
</dbReference>
<sequence>MSESIEYFISCPRGLEELLRDEVLALGADKAATSGAGVKAEGDLAQLYRVWMWSRLASRIQLPLARVELTEVEALYNCARNIAWGQHFNANQSFAVDFSGTNRMINNSQFGALKIKDAIVDYFRDSYGVRPDVDKRDPEIRIQARMAKGYVSIALDISGGPLHRRGYRLQTGIAPMRENLAAAVLMRGGWPEIAKQGGALIDPMCGSGTLLIEGAMMAADIAPGLNRESCGLDKWRGHDADVWQQVVDDAQLRAAKGVAEGLPEIRGYDAAINMVQRAEQNIVSAGLAKHVRVSAKSVERLSQPTHMEITSGLVACNPPYGERIGEVTDLIPLYRQLGSRLKSEFEGWKSVVITSNPELGKRMGLKARKKYKVFNGPLEAQILCFDIIESNFVGDRNAEPAAGKAKHDTEADSTVVLSANALMFANRLKKNQKKLANWIKRENIECYRLYDADMPEYAVAVDIYGDKVQISEYKPPASIDENSAQRRLLDTIDATAQVLKINQSQINVKQRQRQKGKQQYERKEGSGEYFTVKEGQVELEINLTDYLDTGLFLDHRPVRQFIASQAKNKHFLNLFCYTGTASVHAAKGGALSTTSVDMSATYLDWAKRNFKYNNFTTGTGVRDNHHLIQQDCISWIKHSHESYDLILLDPPTFSNSKRMDGTLDIQRDQVSLVEDTMALLKPGGLLIFSNNYRGFKIDPILVEKYSVEDVSHKTLDPDFVRNKKIHQCFYLRAK</sequence>
<evidence type="ECO:0000259" key="8">
    <source>
        <dbReference type="PROSITE" id="PS51165"/>
    </source>
</evidence>
<dbReference type="CDD" id="cd11715">
    <property type="entry name" value="THUMP_AdoMetMT"/>
    <property type="match status" value="1"/>
</dbReference>
<dbReference type="HAMAP" id="MF_01858">
    <property type="entry name" value="23SrRNA_methyltr_KL"/>
    <property type="match status" value="1"/>
</dbReference>
<evidence type="ECO:0000313" key="9">
    <source>
        <dbReference type="EMBL" id="CAH0992741.1"/>
    </source>
</evidence>
<dbReference type="InterPro" id="IPR017244">
    <property type="entry name" value="23SrRNA_methyltr_KL"/>
</dbReference>
<comment type="caution">
    <text evidence="9">The sequence shown here is derived from an EMBL/GenBank/DDBJ whole genome shotgun (WGS) entry which is preliminary data.</text>
</comment>
<dbReference type="GO" id="GO:0032259">
    <property type="term" value="P:methylation"/>
    <property type="evidence" value="ECO:0007669"/>
    <property type="project" value="UniProtKB-KW"/>
</dbReference>
<dbReference type="Gene3D" id="3.40.50.150">
    <property type="entry name" value="Vaccinia Virus protein VP39"/>
    <property type="match status" value="2"/>
</dbReference>
<feature type="domain" description="THUMP" evidence="8">
    <location>
        <begin position="46"/>
        <end position="157"/>
    </location>
</feature>
<keyword evidence="7" id="KW-0694">RNA-binding</keyword>
<dbReference type="CDD" id="cd02440">
    <property type="entry name" value="AdoMet_MTases"/>
    <property type="match status" value="1"/>
</dbReference>
<keyword evidence="3 6" id="KW-0489">Methyltransferase</keyword>
<dbReference type="PANTHER" id="PTHR47313:SF1">
    <property type="entry name" value="RIBOSOMAL RNA LARGE SUBUNIT METHYLTRANSFERASE K_L"/>
    <property type="match status" value="1"/>
</dbReference>
<dbReference type="PROSITE" id="PS01261">
    <property type="entry name" value="UPF0020"/>
    <property type="match status" value="1"/>
</dbReference>
<dbReference type="InterPro" id="IPR029063">
    <property type="entry name" value="SAM-dependent_MTases_sf"/>
</dbReference>
<dbReference type="EC" id="2.1.1.173" evidence="6"/>
<keyword evidence="4 6" id="KW-0808">Transferase</keyword>
<evidence type="ECO:0000256" key="5">
    <source>
        <dbReference type="ARBA" id="ARBA00022691"/>
    </source>
</evidence>
<comment type="catalytic activity">
    <reaction evidence="6">
        <text>guanosine(2445) in 23S rRNA + S-adenosyl-L-methionine = N(2)-methylguanosine(2445) in 23S rRNA + S-adenosyl-L-homocysteine + H(+)</text>
        <dbReference type="Rhea" id="RHEA:42740"/>
        <dbReference type="Rhea" id="RHEA-COMP:10215"/>
        <dbReference type="Rhea" id="RHEA-COMP:10216"/>
        <dbReference type="ChEBI" id="CHEBI:15378"/>
        <dbReference type="ChEBI" id="CHEBI:57856"/>
        <dbReference type="ChEBI" id="CHEBI:59789"/>
        <dbReference type="ChEBI" id="CHEBI:74269"/>
        <dbReference type="ChEBI" id="CHEBI:74481"/>
        <dbReference type="EC" id="2.1.1.173"/>
    </reaction>
</comment>
<organism evidence="9 10">
    <name type="scientific">Sinobacterium norvegicum</name>
    <dbReference type="NCBI Taxonomy" id="1641715"/>
    <lineage>
        <taxon>Bacteria</taxon>
        <taxon>Pseudomonadati</taxon>
        <taxon>Pseudomonadota</taxon>
        <taxon>Gammaproteobacteria</taxon>
        <taxon>Cellvibrionales</taxon>
        <taxon>Spongiibacteraceae</taxon>
        <taxon>Sinobacterium</taxon>
    </lineage>
</organism>
<evidence type="ECO:0000256" key="1">
    <source>
        <dbReference type="ARBA" id="ARBA00022490"/>
    </source>
</evidence>
<dbReference type="InterPro" id="IPR053943">
    <property type="entry name" value="RlmKL-like_Mtase_CS"/>
</dbReference>
<dbReference type="RefSeq" id="WP_237445418.1">
    <property type="nucleotide sequence ID" value="NZ_CAKLPX010000003.1"/>
</dbReference>
<dbReference type="Pfam" id="PF22020">
    <property type="entry name" value="RlmL_1st"/>
    <property type="match status" value="1"/>
</dbReference>
<accession>A0ABM9AHN7</accession>
<evidence type="ECO:0000256" key="7">
    <source>
        <dbReference type="PROSITE-ProRule" id="PRU00529"/>
    </source>
</evidence>
<dbReference type="Proteomes" id="UP000838100">
    <property type="component" value="Unassembled WGS sequence"/>
</dbReference>
<keyword evidence="5 6" id="KW-0949">S-adenosyl-L-methionine</keyword>
<reference evidence="9" key="1">
    <citation type="submission" date="2021-12" db="EMBL/GenBank/DDBJ databases">
        <authorList>
            <person name="Rodrigo-Torres L."/>
            <person name="Arahal R. D."/>
            <person name="Lucena T."/>
        </authorList>
    </citation>
    <scope>NUCLEOTIDE SEQUENCE</scope>
    <source>
        <strain evidence="9">CECT 8267</strain>
    </source>
</reference>
<comment type="function">
    <text evidence="6">Specifically methylates the guanine in position 2445 (m2G2445) and the guanine in position 2069 (m7G2069) of 23S rRNA.</text>
</comment>
<name>A0ABM9AHN7_9GAMM</name>
<dbReference type="PROSITE" id="PS51165">
    <property type="entry name" value="THUMP"/>
    <property type="match status" value="1"/>
</dbReference>
<evidence type="ECO:0000256" key="6">
    <source>
        <dbReference type="HAMAP-Rule" id="MF_01858"/>
    </source>
</evidence>
<comment type="similarity">
    <text evidence="6">Belongs to the methyltransferase superfamily. RlmKL family.</text>
</comment>
<dbReference type="Gene3D" id="3.30.2130.30">
    <property type="match status" value="1"/>
</dbReference>
<evidence type="ECO:0000256" key="3">
    <source>
        <dbReference type="ARBA" id="ARBA00022603"/>
    </source>
</evidence>
<proteinExistence type="inferred from homology"/>
<evidence type="ECO:0000313" key="10">
    <source>
        <dbReference type="Proteomes" id="UP000838100"/>
    </source>
</evidence>
<comment type="subcellular location">
    <subcellularLocation>
        <location evidence="6">Cytoplasm</location>
    </subcellularLocation>
</comment>
<dbReference type="GO" id="GO:0008168">
    <property type="term" value="F:methyltransferase activity"/>
    <property type="evidence" value="ECO:0007669"/>
    <property type="project" value="UniProtKB-KW"/>
</dbReference>
<dbReference type="PIRSF" id="PIRSF037618">
    <property type="entry name" value="RNA_Mtase_bacteria_prd"/>
    <property type="match status" value="1"/>
</dbReference>
<dbReference type="Pfam" id="PF02926">
    <property type="entry name" value="THUMP"/>
    <property type="match status" value="1"/>
</dbReference>
<dbReference type="InterPro" id="IPR004114">
    <property type="entry name" value="THUMP_dom"/>
</dbReference>